<reference evidence="1 2" key="1">
    <citation type="journal article" date="2019" name="Sci. Rep.">
        <title>Orb-weaving spider Araneus ventricosus genome elucidates the spidroin gene catalogue.</title>
        <authorList>
            <person name="Kono N."/>
            <person name="Nakamura H."/>
            <person name="Ohtoshi R."/>
            <person name="Moran D.A.P."/>
            <person name="Shinohara A."/>
            <person name="Yoshida Y."/>
            <person name="Fujiwara M."/>
            <person name="Mori M."/>
            <person name="Tomita M."/>
            <person name="Arakawa K."/>
        </authorList>
    </citation>
    <scope>NUCLEOTIDE SEQUENCE [LARGE SCALE GENOMIC DNA]</scope>
</reference>
<dbReference type="AlphaFoldDB" id="A0A4Y2D8L9"/>
<dbReference type="EMBL" id="BGPR01000312">
    <property type="protein sequence ID" value="GBM12328.1"/>
    <property type="molecule type" value="Genomic_DNA"/>
</dbReference>
<name>A0A4Y2D8L9_ARAVE</name>
<accession>A0A4Y2D8L9</accession>
<organism evidence="1 2">
    <name type="scientific">Araneus ventricosus</name>
    <name type="common">Orbweaver spider</name>
    <name type="synonym">Epeira ventricosa</name>
    <dbReference type="NCBI Taxonomy" id="182803"/>
    <lineage>
        <taxon>Eukaryota</taxon>
        <taxon>Metazoa</taxon>
        <taxon>Ecdysozoa</taxon>
        <taxon>Arthropoda</taxon>
        <taxon>Chelicerata</taxon>
        <taxon>Arachnida</taxon>
        <taxon>Araneae</taxon>
        <taxon>Araneomorphae</taxon>
        <taxon>Entelegynae</taxon>
        <taxon>Araneoidea</taxon>
        <taxon>Araneidae</taxon>
        <taxon>Araneus</taxon>
    </lineage>
</organism>
<evidence type="ECO:0000313" key="1">
    <source>
        <dbReference type="EMBL" id="GBM12328.1"/>
    </source>
</evidence>
<dbReference type="Proteomes" id="UP000499080">
    <property type="component" value="Unassembled WGS sequence"/>
</dbReference>
<sequence>MLKKAQRPKDLPEFPINSQKIFMAVQNSQSGLVRMHDPWGLNLDLWVTHLQTVEVVLLPLGVILYSDPVGKFFFHSGFIRLSFKRIIRGMTMQYSTNICTYGNTFPISLSNNINFL</sequence>
<proteinExistence type="predicted"/>
<gene>
    <name evidence="1" type="ORF">AVEN_116772_1</name>
</gene>
<keyword evidence="2" id="KW-1185">Reference proteome</keyword>
<evidence type="ECO:0000313" key="2">
    <source>
        <dbReference type="Proteomes" id="UP000499080"/>
    </source>
</evidence>
<comment type="caution">
    <text evidence="1">The sequence shown here is derived from an EMBL/GenBank/DDBJ whole genome shotgun (WGS) entry which is preliminary data.</text>
</comment>
<protein>
    <submittedName>
        <fullName evidence="1">Uncharacterized protein</fullName>
    </submittedName>
</protein>